<evidence type="ECO:0000313" key="2">
    <source>
        <dbReference type="Proteomes" id="UP000234767"/>
    </source>
</evidence>
<reference evidence="1 2" key="1">
    <citation type="submission" date="2017-12" db="EMBL/GenBank/DDBJ databases">
        <title>Phylogenetic diversity of female urinary microbiome.</title>
        <authorList>
            <person name="Thomas-White K."/>
            <person name="Wolfe A.J."/>
        </authorList>
    </citation>
    <scope>NUCLEOTIDE SEQUENCE [LARGE SCALE GENOMIC DNA]</scope>
    <source>
        <strain evidence="1 2">UMB0321</strain>
    </source>
</reference>
<sequence length="80" mass="9334">MGWQGNSKWQRSPKWLNLSILNPLSPWERVRERAVSASLLWANTNLAGSLSNFIGYLRCRKMISFVQECGNFYRFQPKVV</sequence>
<dbReference type="EMBL" id="PKJO01000015">
    <property type="protein sequence ID" value="PLA39505.1"/>
    <property type="molecule type" value="Genomic_DNA"/>
</dbReference>
<comment type="caution">
    <text evidence="1">The sequence shown here is derived from an EMBL/GenBank/DDBJ whole genome shotgun (WGS) entry which is preliminary data.</text>
</comment>
<dbReference type="AlphaFoldDB" id="A0A2I1XA71"/>
<proteinExistence type="predicted"/>
<gene>
    <name evidence="1" type="ORF">CYK00_10100</name>
</gene>
<organism evidence="1 2">
    <name type="scientific">Neisseria sicca</name>
    <dbReference type="NCBI Taxonomy" id="490"/>
    <lineage>
        <taxon>Bacteria</taxon>
        <taxon>Pseudomonadati</taxon>
        <taxon>Pseudomonadota</taxon>
        <taxon>Betaproteobacteria</taxon>
        <taxon>Neisseriales</taxon>
        <taxon>Neisseriaceae</taxon>
        <taxon>Neisseria</taxon>
    </lineage>
</organism>
<name>A0A2I1XA71_NEISI</name>
<dbReference type="Proteomes" id="UP000234767">
    <property type="component" value="Unassembled WGS sequence"/>
</dbReference>
<protein>
    <submittedName>
        <fullName evidence="1">Uncharacterized protein</fullName>
    </submittedName>
</protein>
<accession>A0A2I1XA71</accession>
<evidence type="ECO:0000313" key="1">
    <source>
        <dbReference type="EMBL" id="PLA39505.1"/>
    </source>
</evidence>